<keyword evidence="13" id="KW-1185">Reference proteome</keyword>
<dbReference type="InterPro" id="IPR013529">
    <property type="entry name" value="Glyco_hydro_42_N"/>
</dbReference>
<evidence type="ECO:0000256" key="4">
    <source>
        <dbReference type="ARBA" id="ARBA00022801"/>
    </source>
</evidence>
<feature type="active site" description="Nucleophile" evidence="7">
    <location>
        <position position="349"/>
    </location>
</feature>
<dbReference type="AlphaFoldDB" id="A0A1N6F2L8"/>
<feature type="compositionally biased region" description="Pro residues" evidence="9">
    <location>
        <begin position="1"/>
        <end position="10"/>
    </location>
</feature>
<protein>
    <recommendedName>
        <fullName evidence="3 6">Beta-galactosidase</fullName>
        <shortName evidence="6">Beta-gal</shortName>
        <ecNumber evidence="3 6">3.2.1.23</ecNumber>
    </recommendedName>
</protein>
<dbReference type="CDD" id="cd03143">
    <property type="entry name" value="A4_beta-galactosidase_middle_domain"/>
    <property type="match status" value="1"/>
</dbReference>
<evidence type="ECO:0000256" key="5">
    <source>
        <dbReference type="ARBA" id="ARBA00023295"/>
    </source>
</evidence>
<sequence>MPSQPAPTSRPAPVTGAEATAAPASAASTSTAASPSPTPAARSGWMPGTSAIRFGGDYNPEQWTRETWLEDIELMREAGVNLVSVGIFSWALLEPREGEYDFAFLDEVLDLLAGAGIDVDLGTPTTVPPAWFWRAYPQARPVTRDGVALGFGSRGIVSPSSPEYRRAASAIAERLAERYAQHPAVVMWHVHNEYGAPVSESFDEASVANFRHWLAERYGSLDALNRAWGTTFWGQVYGEWSEIDAPRQSASVSNPAHQLDFKRFSSDALLECFVLERDAIRRHAAQPITTNFMATSCPSVDYWRWAPEVDIVSNDHYLTASRIDAHVMLAMDADFTRSLAAGRPWVLMEHSTSAVNWQPRNVAKRPGELARNSMAHLARGADAIMFFQFRASRFGAEKFHSAMLPHAGRSSRVWKEVVGLGELVGDLSELRGSRVEASVAVIWSTESFWAQELEWRPSVDLSHRERLEAFYSELWKLGVTVDFVHPGADLSGYSAVFAPSLYLLDEASTANLRGYVAGGGVLAVSYFSGIVDEFDSVPAGPFPGRLREVLGLAIEEFQPLREGGLVALTNGSRGAVWTDEIHLEGAAAVERFVDGPAAGLPAVTRNALGDGAAWYLSTRLDGDELAAFIGGVLADAGLEAAAPPAGLERVIRVAGDGTRYLVAINHAETDAVIAAAGVDVATGAATDASALVPAGGTRVIRLAPTEE</sequence>
<dbReference type="Gene3D" id="3.40.50.880">
    <property type="match status" value="1"/>
</dbReference>
<reference evidence="13" key="1">
    <citation type="submission" date="2016-11" db="EMBL/GenBank/DDBJ databases">
        <authorList>
            <person name="Varghese N."/>
            <person name="Submissions S."/>
        </authorList>
    </citation>
    <scope>NUCLEOTIDE SEQUENCE [LARGE SCALE GENOMIC DNA]</scope>
    <source>
        <strain evidence="13">DSM 8595</strain>
    </source>
</reference>
<keyword evidence="5 6" id="KW-0326">Glycosidase</keyword>
<feature type="domain" description="Glycoside hydrolase family 42 N-terminal" evidence="10">
    <location>
        <begin position="57"/>
        <end position="422"/>
    </location>
</feature>
<evidence type="ECO:0000256" key="3">
    <source>
        <dbReference type="ARBA" id="ARBA00012756"/>
    </source>
</evidence>
<evidence type="ECO:0000256" key="1">
    <source>
        <dbReference type="ARBA" id="ARBA00001412"/>
    </source>
</evidence>
<evidence type="ECO:0000256" key="7">
    <source>
        <dbReference type="PIRSR" id="PIRSR001084-1"/>
    </source>
</evidence>
<dbReference type="Proteomes" id="UP000184699">
    <property type="component" value="Unassembled WGS sequence"/>
</dbReference>
<feature type="binding site" evidence="8">
    <location>
        <position position="357"/>
    </location>
    <ligand>
        <name>substrate</name>
    </ligand>
</feature>
<feature type="region of interest" description="Disordered" evidence="9">
    <location>
        <begin position="1"/>
        <end position="46"/>
    </location>
</feature>
<dbReference type="InterPro" id="IPR017853">
    <property type="entry name" value="GH"/>
</dbReference>
<dbReference type="EMBL" id="FSRJ01000002">
    <property type="protein sequence ID" value="SIN89467.1"/>
    <property type="molecule type" value="Genomic_DNA"/>
</dbReference>
<feature type="binding site" evidence="8">
    <location>
        <position position="154"/>
    </location>
    <ligand>
        <name>substrate</name>
    </ligand>
</feature>
<dbReference type="GO" id="GO:0009341">
    <property type="term" value="C:beta-galactosidase complex"/>
    <property type="evidence" value="ECO:0007669"/>
    <property type="project" value="InterPro"/>
</dbReference>
<proteinExistence type="inferred from homology"/>
<name>A0A1N6F2L8_9MICO</name>
<dbReference type="STRING" id="232089.SAMN05443544_1681"/>
<comment type="similarity">
    <text evidence="2 6">Belongs to the glycosyl hydrolase 42 family.</text>
</comment>
<keyword evidence="4 6" id="KW-0378">Hydrolase</keyword>
<comment type="catalytic activity">
    <reaction evidence="1 6">
        <text>Hydrolysis of terminal non-reducing beta-D-galactose residues in beta-D-galactosides.</text>
        <dbReference type="EC" id="3.2.1.23"/>
    </reaction>
</comment>
<dbReference type="InterPro" id="IPR029062">
    <property type="entry name" value="Class_I_gatase-like"/>
</dbReference>
<dbReference type="InterPro" id="IPR013738">
    <property type="entry name" value="Beta_galactosidase_Trimer"/>
</dbReference>
<dbReference type="GO" id="GO:0005975">
    <property type="term" value="P:carbohydrate metabolic process"/>
    <property type="evidence" value="ECO:0007669"/>
    <property type="project" value="InterPro"/>
</dbReference>
<dbReference type="SUPFAM" id="SSF51445">
    <property type="entry name" value="(Trans)glycosidases"/>
    <property type="match status" value="1"/>
</dbReference>
<dbReference type="Pfam" id="PF08532">
    <property type="entry name" value="Glyco_hydro_42M"/>
    <property type="match status" value="1"/>
</dbReference>
<feature type="domain" description="Beta-galactosidase trimerisation" evidence="11">
    <location>
        <begin position="437"/>
        <end position="639"/>
    </location>
</feature>
<dbReference type="EC" id="3.2.1.23" evidence="3 6"/>
<dbReference type="GO" id="GO:0004565">
    <property type="term" value="F:beta-galactosidase activity"/>
    <property type="evidence" value="ECO:0007669"/>
    <property type="project" value="UniProtKB-EC"/>
</dbReference>
<dbReference type="OrthoDB" id="9800974at2"/>
<evidence type="ECO:0000256" key="9">
    <source>
        <dbReference type="SAM" id="MobiDB-lite"/>
    </source>
</evidence>
<dbReference type="PANTHER" id="PTHR36447:SF1">
    <property type="entry name" value="BETA-GALACTOSIDASE GANA"/>
    <property type="match status" value="1"/>
</dbReference>
<dbReference type="Pfam" id="PF02449">
    <property type="entry name" value="Glyco_hydro_42"/>
    <property type="match status" value="1"/>
</dbReference>
<accession>A0A1N6F2L8</accession>
<feature type="binding site" evidence="8">
    <location>
        <position position="192"/>
    </location>
    <ligand>
        <name>substrate</name>
    </ligand>
</feature>
<dbReference type="Gene3D" id="3.20.20.80">
    <property type="entry name" value="Glycosidases"/>
    <property type="match status" value="1"/>
</dbReference>
<gene>
    <name evidence="12" type="ORF">SAMN05443544_1681</name>
</gene>
<evidence type="ECO:0000259" key="11">
    <source>
        <dbReference type="Pfam" id="PF08532"/>
    </source>
</evidence>
<evidence type="ECO:0000256" key="8">
    <source>
        <dbReference type="PIRSR" id="PIRSR001084-2"/>
    </source>
</evidence>
<evidence type="ECO:0000256" key="6">
    <source>
        <dbReference type="PIRNR" id="PIRNR001084"/>
    </source>
</evidence>
<evidence type="ECO:0000256" key="2">
    <source>
        <dbReference type="ARBA" id="ARBA00005940"/>
    </source>
</evidence>
<dbReference type="Gene3D" id="2.60.40.1180">
    <property type="entry name" value="Golgi alpha-mannosidase II"/>
    <property type="match status" value="1"/>
</dbReference>
<evidence type="ECO:0000259" key="10">
    <source>
        <dbReference type="Pfam" id="PF02449"/>
    </source>
</evidence>
<evidence type="ECO:0000313" key="12">
    <source>
        <dbReference type="EMBL" id="SIN89467.1"/>
    </source>
</evidence>
<organism evidence="12 13">
    <name type="scientific">Agromyces cerinus subsp. cerinus</name>
    <dbReference type="NCBI Taxonomy" id="232089"/>
    <lineage>
        <taxon>Bacteria</taxon>
        <taxon>Bacillati</taxon>
        <taxon>Actinomycetota</taxon>
        <taxon>Actinomycetes</taxon>
        <taxon>Micrococcales</taxon>
        <taxon>Microbacteriaceae</taxon>
        <taxon>Agromyces</taxon>
    </lineage>
</organism>
<evidence type="ECO:0000313" key="13">
    <source>
        <dbReference type="Proteomes" id="UP000184699"/>
    </source>
</evidence>
<dbReference type="PIRSF" id="PIRSF001084">
    <property type="entry name" value="B-galactosidase"/>
    <property type="match status" value="1"/>
</dbReference>
<dbReference type="InterPro" id="IPR013780">
    <property type="entry name" value="Glyco_hydro_b"/>
</dbReference>
<dbReference type="InterPro" id="IPR003476">
    <property type="entry name" value="Glyco_hydro_42"/>
</dbReference>
<feature type="compositionally biased region" description="Low complexity" evidence="9">
    <location>
        <begin position="11"/>
        <end position="41"/>
    </location>
</feature>
<feature type="active site" description="Proton donor" evidence="7">
    <location>
        <position position="193"/>
    </location>
</feature>
<dbReference type="SUPFAM" id="SSF52317">
    <property type="entry name" value="Class I glutamine amidotransferase-like"/>
    <property type="match status" value="1"/>
</dbReference>
<dbReference type="PANTHER" id="PTHR36447">
    <property type="entry name" value="BETA-GALACTOSIDASE GANA"/>
    <property type="match status" value="1"/>
</dbReference>